<evidence type="ECO:0000256" key="7">
    <source>
        <dbReference type="ARBA" id="ARBA00022989"/>
    </source>
</evidence>
<evidence type="ECO:0000256" key="5">
    <source>
        <dbReference type="ARBA" id="ARBA00022692"/>
    </source>
</evidence>
<sequence length="138" mass="15013">MRANRNLFYVLAVFFVIAAAAYTIWHIIDTGEVEWVGTLAIALSGALAAFIGFFVARLYAAQNGELPEDRSDANVDDGDPELGFFSPWSWWPVILAAGAASVFLGLAVGIWIAIIGGGLALIALVGWTYEYYRGYFAR</sequence>
<dbReference type="GO" id="GO:0022900">
    <property type="term" value="P:electron transport chain"/>
    <property type="evidence" value="ECO:0007669"/>
    <property type="project" value="InterPro"/>
</dbReference>
<organism evidence="12 14">
    <name type="scientific">Clavibacter michiganensis subsp. insidiosus</name>
    <dbReference type="NCBI Taxonomy" id="33014"/>
    <lineage>
        <taxon>Bacteria</taxon>
        <taxon>Bacillati</taxon>
        <taxon>Actinomycetota</taxon>
        <taxon>Actinomycetes</taxon>
        <taxon>Micrococcales</taxon>
        <taxon>Microbacteriaceae</taxon>
        <taxon>Clavibacter</taxon>
    </lineage>
</organism>
<dbReference type="EMBL" id="QWEA01000032">
    <property type="protein sequence ID" value="RIJ44643.1"/>
    <property type="molecule type" value="Genomic_DNA"/>
</dbReference>
<dbReference type="Proteomes" id="UP000032604">
    <property type="component" value="Chromosome"/>
</dbReference>
<evidence type="ECO:0000256" key="9">
    <source>
        <dbReference type="ARBA" id="ARBA00047816"/>
    </source>
</evidence>
<accession>A0A0D5CIQ1</accession>
<evidence type="ECO:0000313" key="15">
    <source>
        <dbReference type="Proteomes" id="UP000266634"/>
    </source>
</evidence>
<keyword evidence="6 10" id="KW-1278">Translocase</keyword>
<dbReference type="GO" id="GO:0005886">
    <property type="term" value="C:plasma membrane"/>
    <property type="evidence" value="ECO:0007669"/>
    <property type="project" value="UniProtKB-SubCell"/>
</dbReference>
<evidence type="ECO:0000256" key="3">
    <source>
        <dbReference type="ARBA" id="ARBA00006870"/>
    </source>
</evidence>
<dbReference type="RefSeq" id="WP_045528239.1">
    <property type="nucleotide sequence ID" value="NZ_CP011043.1"/>
</dbReference>
<evidence type="ECO:0000256" key="8">
    <source>
        <dbReference type="ARBA" id="ARBA00023136"/>
    </source>
</evidence>
<comment type="catalytic activity">
    <reaction evidence="9 10">
        <text>4 Fe(II)-[cytochrome c] + O2 + 8 H(+)(in) = 4 Fe(III)-[cytochrome c] + 2 H2O + 4 H(+)(out)</text>
        <dbReference type="Rhea" id="RHEA:11436"/>
        <dbReference type="Rhea" id="RHEA-COMP:10350"/>
        <dbReference type="Rhea" id="RHEA-COMP:14399"/>
        <dbReference type="ChEBI" id="CHEBI:15377"/>
        <dbReference type="ChEBI" id="CHEBI:15378"/>
        <dbReference type="ChEBI" id="CHEBI:15379"/>
        <dbReference type="ChEBI" id="CHEBI:29033"/>
        <dbReference type="ChEBI" id="CHEBI:29034"/>
        <dbReference type="EC" id="7.1.1.9"/>
    </reaction>
</comment>
<feature type="transmembrane region" description="Helical" evidence="11">
    <location>
        <begin position="40"/>
        <end position="61"/>
    </location>
</feature>
<evidence type="ECO:0000256" key="10">
    <source>
        <dbReference type="PIRNR" id="PIRNR017385"/>
    </source>
</evidence>
<dbReference type="AlphaFoldDB" id="A0A0D5CIQ1"/>
<keyword evidence="5 11" id="KW-0812">Transmembrane</keyword>
<feature type="transmembrane region" description="Helical" evidence="11">
    <location>
        <begin position="82"/>
        <end position="104"/>
    </location>
</feature>
<dbReference type="OrthoDB" id="5244617at2"/>
<evidence type="ECO:0000313" key="14">
    <source>
        <dbReference type="Proteomes" id="UP000032604"/>
    </source>
</evidence>
<dbReference type="GO" id="GO:0004129">
    <property type="term" value="F:cytochrome-c oxidase activity"/>
    <property type="evidence" value="ECO:0007669"/>
    <property type="project" value="UniProtKB-EC"/>
</dbReference>
<evidence type="ECO:0000313" key="13">
    <source>
        <dbReference type="EMBL" id="RIJ44643.1"/>
    </source>
</evidence>
<keyword evidence="8 10" id="KW-0472">Membrane</keyword>
<dbReference type="EC" id="7.1.1.9" evidence="10"/>
<dbReference type="Pfam" id="PF12270">
    <property type="entry name" value="Cyt_c_ox_IV"/>
    <property type="match status" value="1"/>
</dbReference>
<feature type="transmembrane region" description="Helical" evidence="11">
    <location>
        <begin position="7"/>
        <end position="28"/>
    </location>
</feature>
<evidence type="ECO:0000256" key="2">
    <source>
        <dbReference type="ARBA" id="ARBA00004651"/>
    </source>
</evidence>
<proteinExistence type="inferred from homology"/>
<dbReference type="HOGENOM" id="CLU_145919_0_0_11"/>
<dbReference type="InterPro" id="IPR021050">
    <property type="entry name" value="Cyt_c_oxidase_su4_actinobac"/>
</dbReference>
<protein>
    <recommendedName>
        <fullName evidence="10">Cytochrome c oxidase polypeptide 4</fullName>
        <ecNumber evidence="10">7.1.1.9</ecNumber>
    </recommendedName>
    <alternativeName>
        <fullName evidence="10">Cytochrome aa3 subunit 4</fullName>
    </alternativeName>
    <alternativeName>
        <fullName evidence="10">Cytochrome c oxidase polypeptide IV</fullName>
    </alternativeName>
</protein>
<comment type="subcellular location">
    <subcellularLocation>
        <location evidence="2">Cell membrane</location>
        <topology evidence="2">Multi-pass membrane protein</topology>
    </subcellularLocation>
</comment>
<reference evidence="13 15" key="2">
    <citation type="submission" date="2018-08" db="EMBL/GenBank/DDBJ databases">
        <title>Genome Sequence of Clavibacter michiganensis Subspecies type strains, and the Atypical Peach-Colored Strains Isolated from Tomato.</title>
        <authorList>
            <person name="Osdaghi E."/>
            <person name="Portier P."/>
            <person name="Briand M."/>
            <person name="Jacques M.-A."/>
        </authorList>
    </citation>
    <scope>NUCLEOTIDE SEQUENCE [LARGE SCALE GENOMIC DNA]</scope>
    <source>
        <strain evidence="13 15">CFBP 6488</strain>
    </source>
</reference>
<evidence type="ECO:0000256" key="11">
    <source>
        <dbReference type="SAM" id="Phobius"/>
    </source>
</evidence>
<keyword evidence="7 11" id="KW-1133">Transmembrane helix</keyword>
<feature type="transmembrane region" description="Helical" evidence="11">
    <location>
        <begin position="110"/>
        <end position="132"/>
    </location>
</feature>
<name>A0A0D5CIQ1_9MICO</name>
<keyword evidence="4 10" id="KW-1003">Cell membrane</keyword>
<comment type="similarity">
    <text evidence="3 10">Belongs to the cytochrome c oxidase bacterial subunit CtaF family.</text>
</comment>
<dbReference type="EMBL" id="CP011043">
    <property type="protein sequence ID" value="AJW79160.1"/>
    <property type="molecule type" value="Genomic_DNA"/>
</dbReference>
<reference evidence="12 14" key="1">
    <citation type="journal article" date="2015" name="Genome Announc.">
        <title>Complete Genome Sequence of Clavibacter michiganensis subsp. insidiosus R1-1 Using PacBio Single-Molecule Real-Time Technology.</title>
        <authorList>
            <person name="Lu Y."/>
            <person name="Samac D.A."/>
            <person name="Glazebrook J."/>
            <person name="Ishimaru C.A."/>
        </authorList>
    </citation>
    <scope>NUCLEOTIDE SEQUENCE [LARGE SCALE GENOMIC DNA]</scope>
    <source>
        <strain evidence="12 14">R1-1</strain>
    </source>
</reference>
<evidence type="ECO:0000313" key="12">
    <source>
        <dbReference type="EMBL" id="AJW79160.1"/>
    </source>
</evidence>
<evidence type="ECO:0000256" key="6">
    <source>
        <dbReference type="ARBA" id="ARBA00022967"/>
    </source>
</evidence>
<gene>
    <name evidence="13" type="ORF">DZF93_02030</name>
    <name evidence="12" type="ORF">VO01_08480</name>
</gene>
<comment type="function">
    <text evidence="1 10">Part of cytochrome c oxidase, its function is unknown.</text>
</comment>
<evidence type="ECO:0000256" key="1">
    <source>
        <dbReference type="ARBA" id="ARBA00002536"/>
    </source>
</evidence>
<evidence type="ECO:0000256" key="4">
    <source>
        <dbReference type="ARBA" id="ARBA00022475"/>
    </source>
</evidence>
<dbReference type="KEGG" id="cmh:VO01_08480"/>
<comment type="subunit">
    <text evidence="10">Associates with subunits I, II and III to form cytochrome c oxidase.</text>
</comment>
<dbReference type="Proteomes" id="UP000266634">
    <property type="component" value="Unassembled WGS sequence"/>
</dbReference>
<dbReference type="PATRIC" id="fig|33014.5.peg.1757"/>
<dbReference type="PIRSF" id="PIRSF017385">
    <property type="entry name" value="CtaF"/>
    <property type="match status" value="1"/>
</dbReference>